<dbReference type="Pfam" id="PF06985">
    <property type="entry name" value="HET"/>
    <property type="match status" value="1"/>
</dbReference>
<proteinExistence type="predicted"/>
<feature type="domain" description="Heterokaryon incompatibility" evidence="1">
    <location>
        <begin position="66"/>
        <end position="237"/>
    </location>
</feature>
<dbReference type="Pfam" id="PF26639">
    <property type="entry name" value="Het-6_barrel"/>
    <property type="match status" value="1"/>
</dbReference>
<evidence type="ECO:0000313" key="3">
    <source>
        <dbReference type="Proteomes" id="UP000320707"/>
    </source>
</evidence>
<dbReference type="InterPro" id="IPR052895">
    <property type="entry name" value="HetReg/Transcr_Mod"/>
</dbReference>
<dbReference type="AlphaFoldDB" id="A0A559KSB6"/>
<evidence type="ECO:0000259" key="1">
    <source>
        <dbReference type="Pfam" id="PF06985"/>
    </source>
</evidence>
<protein>
    <submittedName>
        <fullName evidence="2">Heterokaryon incompatibility protein 6, OR allele</fullName>
    </submittedName>
</protein>
<evidence type="ECO:0000313" key="2">
    <source>
        <dbReference type="EMBL" id="TVY62625.1"/>
    </source>
</evidence>
<reference evidence="2 3" key="1">
    <citation type="journal article" date="2019" name="Microbiol. Resour. Announc.">
        <title>High-quality draft genome sequence of Fusarium oxysporum f. sp. cubense strain 160527, a causal agent of Panama disease.</title>
        <authorList>
            <person name="Asai S."/>
            <person name="Ayukawa Y."/>
            <person name="Gan P."/>
            <person name="Masuda S."/>
            <person name="Komatsu K."/>
            <person name="Shirasu K."/>
            <person name="Arie T."/>
        </authorList>
    </citation>
    <scope>NUCLEOTIDE SEQUENCE [LARGE SCALE GENOMIC DNA]</scope>
    <source>
        <strain evidence="2 3">160527</strain>
    </source>
</reference>
<name>A0A559KSB6_FUSOC</name>
<organism evidence="2 3">
    <name type="scientific">Fusarium oxysporum f. sp. cubense</name>
    <dbReference type="NCBI Taxonomy" id="61366"/>
    <lineage>
        <taxon>Eukaryota</taxon>
        <taxon>Fungi</taxon>
        <taxon>Dikarya</taxon>
        <taxon>Ascomycota</taxon>
        <taxon>Pezizomycotina</taxon>
        <taxon>Sordariomycetes</taxon>
        <taxon>Hypocreomycetidae</taxon>
        <taxon>Hypocreales</taxon>
        <taxon>Nectriaceae</taxon>
        <taxon>Fusarium</taxon>
        <taxon>Fusarium oxysporum species complex</taxon>
    </lineage>
</organism>
<dbReference type="PANTHER" id="PTHR24148:SF73">
    <property type="entry name" value="HET DOMAIN PROTEIN (AFU_ORTHOLOGUE AFUA_8G01020)"/>
    <property type="match status" value="1"/>
</dbReference>
<comment type="caution">
    <text evidence="2">The sequence shown here is derived from an EMBL/GenBank/DDBJ whole genome shotgun (WGS) entry which is preliminary data.</text>
</comment>
<accession>A0A559KSB6</accession>
<sequence>MFNFLEKAVSALLSDTHNPSSAAEQHAILPSAATHIRLLKVYPAGCSWAPIYCKMLMTPISEPMNFQALSYTWGTAARTHSLKLPETEFRITQSLDEAIRHLRREDEAITLWIDQICINQENLQEKSLQIRLMSQIYSKAQKVLVWLGPAESGSDTAMDIWSRIGQDARDLGLESFYTEEKFPQLQPIVINADPTDPLTIEFQALFEKSRSIYRDSLDAIIAWFQRPWFKRVWVVQEFCLCPDTVFVCGKKSLAVELVMLAIQIVHFSCGKLLKDAIGKDKEFAELKAKFPLILNEPTSALFSTRQRRLGYDARWTGKSTGDSLLSLMRKLYVQHEMHATDPRDRIFALLGLATDGLDIIPDYNDFDYAGLLCRTARAMIEEQGLEVLSYSQFPKSYIALPSWVPDWRSNLSPSYYDHTLVDPPFFQACGDTELSVISSPSTLVLVLEGITVDVVEEVGSPWHKPVPFSHEQYLSYFAQVRLMCQLSNLKNEPIYASQSRREEAVWRVPIGDLYTLNGRTTRATSDVRRAYKSLIAECELFEQSELAGSVSELQGQTETILDTDGRHYQCSMETMSGKRPFLTKRGHLGMGPPTMMPGNVVVILMGSRIPFVLQPGEHGNFAFTGDAYCDGVMDGELINEVRPEKFMIL</sequence>
<gene>
    <name evidence="2" type="ORF">Focb16_v004089</name>
</gene>
<dbReference type="InterPro" id="IPR010730">
    <property type="entry name" value="HET"/>
</dbReference>
<dbReference type="EMBL" id="SRMI01000010">
    <property type="protein sequence ID" value="TVY62625.1"/>
    <property type="molecule type" value="Genomic_DNA"/>
</dbReference>
<dbReference type="Proteomes" id="UP000320707">
    <property type="component" value="Unassembled WGS sequence"/>
</dbReference>
<dbReference type="PANTHER" id="PTHR24148">
    <property type="entry name" value="ANKYRIN REPEAT DOMAIN-CONTAINING PROTEIN 39 HOMOLOG-RELATED"/>
    <property type="match status" value="1"/>
</dbReference>